<evidence type="ECO:0000256" key="3">
    <source>
        <dbReference type="ARBA" id="ARBA00022741"/>
    </source>
</evidence>
<evidence type="ECO:0000313" key="10">
    <source>
        <dbReference type="EMBL" id="EET60762.1"/>
    </source>
</evidence>
<accession>C6LF23</accession>
<evidence type="ECO:0000256" key="6">
    <source>
        <dbReference type="ARBA" id="ARBA00047939"/>
    </source>
</evidence>
<organism evidence="10 11">
    <name type="scientific">Marvinbryantia formatexigens DSM 14469</name>
    <dbReference type="NCBI Taxonomy" id="478749"/>
    <lineage>
        <taxon>Bacteria</taxon>
        <taxon>Bacillati</taxon>
        <taxon>Bacillota</taxon>
        <taxon>Clostridia</taxon>
        <taxon>Lachnospirales</taxon>
        <taxon>Lachnospiraceae</taxon>
        <taxon>Marvinbryantia</taxon>
    </lineage>
</organism>
<proteinExistence type="predicted"/>
<dbReference type="CDD" id="cd11586">
    <property type="entry name" value="VbhA_like"/>
    <property type="match status" value="1"/>
</dbReference>
<dbReference type="STRING" id="168384.SAMN05660368_02355"/>
<evidence type="ECO:0000256" key="8">
    <source>
        <dbReference type="SAM" id="Coils"/>
    </source>
</evidence>
<dbReference type="eggNOG" id="COG2184">
    <property type="taxonomic scope" value="Bacteria"/>
</dbReference>
<evidence type="ECO:0000313" key="11">
    <source>
        <dbReference type="Proteomes" id="UP000005561"/>
    </source>
</evidence>
<keyword evidence="4" id="KW-0067">ATP-binding</keyword>
<keyword evidence="3" id="KW-0547">Nucleotide-binding</keyword>
<keyword evidence="8" id="KW-0175">Coiled coil</keyword>
<evidence type="ECO:0000259" key="9">
    <source>
        <dbReference type="PROSITE" id="PS51459"/>
    </source>
</evidence>
<keyword evidence="1" id="KW-0808">Transferase</keyword>
<dbReference type="GO" id="GO:0005524">
    <property type="term" value="F:ATP binding"/>
    <property type="evidence" value="ECO:0007669"/>
    <property type="project" value="UniProtKB-KW"/>
</dbReference>
<keyword evidence="11" id="KW-1185">Reference proteome</keyword>
<dbReference type="SUPFAM" id="SSF140931">
    <property type="entry name" value="Fic-like"/>
    <property type="match status" value="1"/>
</dbReference>
<comment type="caution">
    <text evidence="10">The sequence shown here is derived from an EMBL/GenBank/DDBJ whole genome shotgun (WGS) entry which is preliminary data.</text>
</comment>
<dbReference type="Pfam" id="PF02661">
    <property type="entry name" value="Fic"/>
    <property type="match status" value="1"/>
</dbReference>
<gene>
    <name evidence="10" type="ORF">BRYFOR_07224</name>
</gene>
<dbReference type="GO" id="GO:0051302">
    <property type="term" value="P:regulation of cell division"/>
    <property type="evidence" value="ECO:0007669"/>
    <property type="project" value="TreeGrafter"/>
</dbReference>
<evidence type="ECO:0000256" key="7">
    <source>
        <dbReference type="ARBA" id="ARBA00048696"/>
    </source>
</evidence>
<dbReference type="PROSITE" id="PS51459">
    <property type="entry name" value="FIDO"/>
    <property type="match status" value="1"/>
</dbReference>
<dbReference type="EMBL" id="ACCL02000009">
    <property type="protein sequence ID" value="EET60762.1"/>
    <property type="molecule type" value="Genomic_DNA"/>
</dbReference>
<protein>
    <recommendedName>
        <fullName evidence="5">protein adenylyltransferase</fullName>
        <ecNumber evidence="5">2.7.7.108</ecNumber>
    </recommendedName>
</protein>
<sequence length="429" mass="49211">MMKRGEEVEKDFFKEYLKETEPDKAGKGYVWSTAIGLQAVDGLRPSRYLIDTAIQNIEGEITLKEAQRLIDTYYEEKPAHSDDERTEEADRVSARIAGILSEMAFSFSPNEYISIHRKLFRGIYEHAGKIRDYNITKREWVLNGETVIYGSASELKATLEYDFSQEKSFSYKGLTIDETIHHLAVFVANLWQIHIFEEGNTRTTAVFFIKYLRTLGFSVTNDIFAENAWYFRNALVRANYTNLQKGIHETTEYLELFLRNLLLHEKNELHNRELHVSGIIGMGKVDIGEEKVDIQEEKADIGEEKVDIQEEKADIRKRKVDIQEQESDCREEEADITEEETDVWNKQKDAECLLAGETGNFSAKTSAHIQAIFEQFGYDEIFGRSAITGILGLQNSSASRLLSRLVRTGIIEPVSGHGKGKYRFRKNGD</sequence>
<keyword evidence="2" id="KW-0548">Nucleotidyltransferase</keyword>
<comment type="catalytic activity">
    <reaction evidence="7">
        <text>L-tyrosyl-[protein] + ATP = O-(5'-adenylyl)-L-tyrosyl-[protein] + diphosphate</text>
        <dbReference type="Rhea" id="RHEA:54288"/>
        <dbReference type="Rhea" id="RHEA-COMP:10136"/>
        <dbReference type="Rhea" id="RHEA-COMP:13846"/>
        <dbReference type="ChEBI" id="CHEBI:30616"/>
        <dbReference type="ChEBI" id="CHEBI:33019"/>
        <dbReference type="ChEBI" id="CHEBI:46858"/>
        <dbReference type="ChEBI" id="CHEBI:83624"/>
        <dbReference type="EC" id="2.7.7.108"/>
    </reaction>
</comment>
<evidence type="ECO:0000256" key="2">
    <source>
        <dbReference type="ARBA" id="ARBA00022695"/>
    </source>
</evidence>
<feature type="coiled-coil region" evidence="8">
    <location>
        <begin position="294"/>
        <end position="342"/>
    </location>
</feature>
<dbReference type="AlphaFoldDB" id="C6LF23"/>
<dbReference type="InterPro" id="IPR033788">
    <property type="entry name" value="VbhA-like"/>
</dbReference>
<dbReference type="PANTHER" id="PTHR39560">
    <property type="entry name" value="PROTEIN ADENYLYLTRANSFERASE FIC-RELATED"/>
    <property type="match status" value="1"/>
</dbReference>
<name>C6LF23_9FIRM</name>
<comment type="catalytic activity">
    <reaction evidence="6">
        <text>L-threonyl-[protein] + ATP = 3-O-(5'-adenylyl)-L-threonyl-[protein] + diphosphate</text>
        <dbReference type="Rhea" id="RHEA:54292"/>
        <dbReference type="Rhea" id="RHEA-COMP:11060"/>
        <dbReference type="Rhea" id="RHEA-COMP:13847"/>
        <dbReference type="ChEBI" id="CHEBI:30013"/>
        <dbReference type="ChEBI" id="CHEBI:30616"/>
        <dbReference type="ChEBI" id="CHEBI:33019"/>
        <dbReference type="ChEBI" id="CHEBI:138113"/>
        <dbReference type="EC" id="2.7.7.108"/>
    </reaction>
</comment>
<dbReference type="GO" id="GO:0070733">
    <property type="term" value="F:AMPylase activity"/>
    <property type="evidence" value="ECO:0007669"/>
    <property type="project" value="UniProtKB-EC"/>
</dbReference>
<dbReference type="InterPro" id="IPR003812">
    <property type="entry name" value="Fido"/>
</dbReference>
<dbReference type="InterPro" id="IPR036597">
    <property type="entry name" value="Fido-like_dom_sf"/>
</dbReference>
<dbReference type="Gene3D" id="1.10.3290.10">
    <property type="entry name" value="Fido-like domain"/>
    <property type="match status" value="1"/>
</dbReference>
<evidence type="ECO:0000256" key="4">
    <source>
        <dbReference type="ARBA" id="ARBA00022840"/>
    </source>
</evidence>
<dbReference type="PANTHER" id="PTHR39560:SF1">
    <property type="entry name" value="PROTEIN ADENYLYLTRANSFERASE FIC-RELATED"/>
    <property type="match status" value="1"/>
</dbReference>
<reference evidence="10" key="1">
    <citation type="submission" date="2009-07" db="EMBL/GenBank/DDBJ databases">
        <authorList>
            <person name="Weinstock G."/>
            <person name="Sodergren E."/>
            <person name="Clifton S."/>
            <person name="Fulton L."/>
            <person name="Fulton B."/>
            <person name="Courtney L."/>
            <person name="Fronick C."/>
            <person name="Harrison M."/>
            <person name="Strong C."/>
            <person name="Farmer C."/>
            <person name="Delahaunty K."/>
            <person name="Markovic C."/>
            <person name="Hall O."/>
            <person name="Minx P."/>
            <person name="Tomlinson C."/>
            <person name="Mitreva M."/>
            <person name="Nelson J."/>
            <person name="Hou S."/>
            <person name="Wollam A."/>
            <person name="Pepin K.H."/>
            <person name="Johnson M."/>
            <person name="Bhonagiri V."/>
            <person name="Nash W.E."/>
            <person name="Warren W."/>
            <person name="Chinwalla A."/>
            <person name="Mardis E.R."/>
            <person name="Wilson R.K."/>
        </authorList>
    </citation>
    <scope>NUCLEOTIDE SEQUENCE [LARGE SCALE GENOMIC DNA]</scope>
    <source>
        <strain evidence="10">DSM 14469</strain>
    </source>
</reference>
<dbReference type="Proteomes" id="UP000005561">
    <property type="component" value="Unassembled WGS sequence"/>
</dbReference>
<feature type="domain" description="Fido" evidence="9">
    <location>
        <begin position="107"/>
        <end position="259"/>
    </location>
</feature>
<dbReference type="EC" id="2.7.7.108" evidence="5"/>
<evidence type="ECO:0000256" key="1">
    <source>
        <dbReference type="ARBA" id="ARBA00022679"/>
    </source>
</evidence>
<evidence type="ECO:0000256" key="5">
    <source>
        <dbReference type="ARBA" id="ARBA00034531"/>
    </source>
</evidence>